<keyword evidence="2" id="KW-0812">Transmembrane</keyword>
<evidence type="ECO:0000259" key="3">
    <source>
        <dbReference type="Pfam" id="PF25023"/>
    </source>
</evidence>
<dbReference type="Pfam" id="PF25023">
    <property type="entry name" value="TEN_YD-shell"/>
    <property type="match status" value="1"/>
</dbReference>
<dbReference type="Proteomes" id="UP000287188">
    <property type="component" value="Unassembled WGS sequence"/>
</dbReference>
<dbReference type="PANTHER" id="PTHR32305">
    <property type="match status" value="1"/>
</dbReference>
<keyword evidence="1" id="KW-0677">Repeat</keyword>
<dbReference type="InterPro" id="IPR022385">
    <property type="entry name" value="Rhs_assc_core"/>
</dbReference>
<feature type="transmembrane region" description="Helical" evidence="2">
    <location>
        <begin position="149"/>
        <end position="174"/>
    </location>
</feature>
<accession>A0A402AWS8</accession>
<evidence type="ECO:0000313" key="4">
    <source>
        <dbReference type="EMBL" id="GCE23592.1"/>
    </source>
</evidence>
<evidence type="ECO:0000256" key="2">
    <source>
        <dbReference type="SAM" id="Phobius"/>
    </source>
</evidence>
<dbReference type="InterPro" id="IPR050708">
    <property type="entry name" value="T6SS_VgrG/RHS"/>
</dbReference>
<sequence length="210" mass="22185">MILRDRSLAEKASSYFFGVLGSIVGMTDSAGNMAASYDYDPFGNIAGSVIQPGVNNPWQYAGGYADSTTGLLKFGIRSYDPIFGRWTQRTPIGGTLQETLKANPYTYASNDPVNRFDVTGRQDCGGTLLNQGLGTVGSVILSTGIGTGLAMLGLTVPVVGLGLAGVAILAAAYVNYRVILNGWNAVAPECGWPSMPQEDIIKIKIGNFVF</sequence>
<keyword evidence="2" id="KW-1133">Transmembrane helix</keyword>
<comment type="caution">
    <text evidence="4">The sequence shown here is derived from an EMBL/GenBank/DDBJ whole genome shotgun (WGS) entry which is preliminary data.</text>
</comment>
<keyword evidence="5" id="KW-1185">Reference proteome</keyword>
<dbReference type="RefSeq" id="WP_218032195.1">
    <property type="nucleotide sequence ID" value="NZ_BIFS01000002.1"/>
</dbReference>
<dbReference type="EMBL" id="BIFS01000002">
    <property type="protein sequence ID" value="GCE23592.1"/>
    <property type="molecule type" value="Genomic_DNA"/>
</dbReference>
<evidence type="ECO:0000256" key="1">
    <source>
        <dbReference type="ARBA" id="ARBA00022737"/>
    </source>
</evidence>
<dbReference type="Gene3D" id="2.180.10.10">
    <property type="entry name" value="RHS repeat-associated core"/>
    <property type="match status" value="1"/>
</dbReference>
<dbReference type="AlphaFoldDB" id="A0A402AWS8"/>
<keyword evidence="2" id="KW-0472">Membrane</keyword>
<dbReference type="NCBIfam" id="TIGR03696">
    <property type="entry name" value="Rhs_assc_core"/>
    <property type="match status" value="1"/>
</dbReference>
<gene>
    <name evidence="4" type="ORF">KDK_73920</name>
</gene>
<evidence type="ECO:0000313" key="5">
    <source>
        <dbReference type="Proteomes" id="UP000287188"/>
    </source>
</evidence>
<proteinExistence type="predicted"/>
<name>A0A402AWS8_9CHLR</name>
<dbReference type="PANTHER" id="PTHR32305:SF15">
    <property type="entry name" value="PROTEIN RHSA-RELATED"/>
    <property type="match status" value="1"/>
</dbReference>
<reference evidence="5" key="1">
    <citation type="submission" date="2018-12" db="EMBL/GenBank/DDBJ databases">
        <title>Tengunoibacter tsumagoiensis gen. nov., sp. nov., Dictyobacter kobayashii sp. nov., D. alpinus sp. nov., and D. joshuensis sp. nov. and description of Dictyobacteraceae fam. nov. within the order Ktedonobacterales isolated from Tengu-no-mugimeshi.</title>
        <authorList>
            <person name="Wang C.M."/>
            <person name="Zheng Y."/>
            <person name="Sakai Y."/>
            <person name="Toyoda A."/>
            <person name="Minakuchi Y."/>
            <person name="Abe K."/>
            <person name="Yokota A."/>
            <person name="Yabe S."/>
        </authorList>
    </citation>
    <scope>NUCLEOTIDE SEQUENCE [LARGE SCALE GENOMIC DNA]</scope>
    <source>
        <strain evidence="5">Uno11</strain>
    </source>
</reference>
<dbReference type="InterPro" id="IPR056823">
    <property type="entry name" value="TEN-like_YD-shell"/>
</dbReference>
<feature type="domain" description="Teneurin-like YD-shell" evidence="3">
    <location>
        <begin position="20"/>
        <end position="113"/>
    </location>
</feature>
<organism evidence="4 5">
    <name type="scientific">Dictyobacter kobayashii</name>
    <dbReference type="NCBI Taxonomy" id="2014872"/>
    <lineage>
        <taxon>Bacteria</taxon>
        <taxon>Bacillati</taxon>
        <taxon>Chloroflexota</taxon>
        <taxon>Ktedonobacteria</taxon>
        <taxon>Ktedonobacterales</taxon>
        <taxon>Dictyobacteraceae</taxon>
        <taxon>Dictyobacter</taxon>
    </lineage>
</organism>
<protein>
    <recommendedName>
        <fullName evidence="3">Teneurin-like YD-shell domain-containing protein</fullName>
    </recommendedName>
</protein>